<evidence type="ECO:0000256" key="1">
    <source>
        <dbReference type="SAM" id="Phobius"/>
    </source>
</evidence>
<sequence>MDIHLNQKSRFIEYYQAIAMTNSDKLLRVARDVSRFVLRDALVRARFENEIKDFISEQMKIIKSARTESDCKIAIDNLNKECSHLLEQDLMLKTKRAKTVVSIELKKDRDTWGYVIQGVNIVVSGLTIVAGFTLVAGTVMSGNVIGVISGATIILHGFNGFQEGIKNLISGSDSSTGFMLNGYIATAEFLGFEKKVGVLAYNFMSIGLSGYGMARMVLKPDAWRLFRHIPTDYVRNIKTMGYGSLAIEGTGNTLSVKAINDSQ</sequence>
<evidence type="ECO:0000313" key="2">
    <source>
        <dbReference type="EMBL" id="CNF59239.1"/>
    </source>
</evidence>
<keyword evidence="1" id="KW-0472">Membrane</keyword>
<keyword evidence="1" id="KW-0812">Transmembrane</keyword>
<dbReference type="AlphaFoldDB" id="A0A9P1PUZ9"/>
<reference evidence="2 3" key="1">
    <citation type="submission" date="2015-03" db="EMBL/GenBank/DDBJ databases">
        <authorList>
            <consortium name="Pathogen Informatics"/>
            <person name="Murphy D."/>
        </authorList>
    </citation>
    <scope>NUCLEOTIDE SEQUENCE [LARGE SCALE GENOMIC DNA]</scope>
    <source>
        <strain evidence="2 3">IP27818</strain>
    </source>
</reference>
<feature type="transmembrane region" description="Helical" evidence="1">
    <location>
        <begin position="112"/>
        <end position="136"/>
    </location>
</feature>
<dbReference type="Pfam" id="PF13988">
    <property type="entry name" value="DUF4225"/>
    <property type="match status" value="1"/>
</dbReference>
<dbReference type="EMBL" id="CPZF01000004">
    <property type="protein sequence ID" value="CNF59239.1"/>
    <property type="molecule type" value="Genomic_DNA"/>
</dbReference>
<dbReference type="InterPro" id="IPR025320">
    <property type="entry name" value="DUF4225"/>
</dbReference>
<keyword evidence="1" id="KW-1133">Transmembrane helix</keyword>
<organism evidence="2 3">
    <name type="scientific">Yersinia enterocolitica</name>
    <dbReference type="NCBI Taxonomy" id="630"/>
    <lineage>
        <taxon>Bacteria</taxon>
        <taxon>Pseudomonadati</taxon>
        <taxon>Pseudomonadota</taxon>
        <taxon>Gammaproteobacteria</taxon>
        <taxon>Enterobacterales</taxon>
        <taxon>Yersiniaceae</taxon>
        <taxon>Yersinia</taxon>
    </lineage>
</organism>
<gene>
    <name evidence="2" type="ORF">ERS137939_01891</name>
</gene>
<protein>
    <submittedName>
        <fullName evidence="2">Inner membrane protein</fullName>
    </submittedName>
</protein>
<comment type="caution">
    <text evidence="2">The sequence shown here is derived from an EMBL/GenBank/DDBJ whole genome shotgun (WGS) entry which is preliminary data.</text>
</comment>
<accession>A0A9P1PUZ9</accession>
<name>A0A9P1PUZ9_YEREN</name>
<dbReference type="Proteomes" id="UP000041356">
    <property type="component" value="Unassembled WGS sequence"/>
</dbReference>
<evidence type="ECO:0000313" key="3">
    <source>
        <dbReference type="Proteomes" id="UP000041356"/>
    </source>
</evidence>
<proteinExistence type="predicted"/>
<feature type="transmembrane region" description="Helical" evidence="1">
    <location>
        <begin position="198"/>
        <end position="218"/>
    </location>
</feature>